<dbReference type="PANTHER" id="PTHR34047:SF8">
    <property type="entry name" value="PROTEIN YKFC"/>
    <property type="match status" value="1"/>
</dbReference>
<sequence>MKKNIIDEIESHNWDLIDWYKITQIVFLTQKKIWHASTNNQIKLVRKIQTQAFNSWSFKLLAINYVTSKKFLENIGGIKYKTYVPNQYKIELAKKLIIENKAINLTRTDINQKTLPLIIKDSALQLLIKLILEPEWIAKTEDSVYSYKSNLNVSELIYDLCSSVKDKNHFRYIIHGYISKVDKDINLNYFDKAHSYSGIISKQLNTWVTTDCFTSNQLFTKLFPKPEKNIISYFMIDILLHGLEWNLYSAYSLEYKSSLISRKIEDKFPFKLLRIADQIVILVDNVKNLFDIIYITNSFLKDAGLGITNDSIEISHIEKGFDFLGFYIKKYRGYNRVSVLPTKAKMQNHLTQLKNVLYHEHEGTIRATTNKSLDEVINEMNPMIHNWCLYYKDFVDQDILRSLDWKISNSIYKWFKKKVKSVNTLSKWKRNCQIILNGKQRIGTGFNSVLILHSDFKANNSDLLKYKACIYYDYYNKNQ</sequence>
<keyword evidence="3" id="KW-0934">Plastid</keyword>
<dbReference type="RefSeq" id="YP_009297134.1">
    <property type="nucleotide sequence ID" value="NC_031175.1"/>
</dbReference>
<dbReference type="Pfam" id="PF08388">
    <property type="entry name" value="GIIM"/>
    <property type="match status" value="1"/>
</dbReference>
<evidence type="ECO:0000259" key="1">
    <source>
        <dbReference type="Pfam" id="PF08388"/>
    </source>
</evidence>
<dbReference type="GeneID" id="29073614"/>
<dbReference type="EMBL" id="KX284720">
    <property type="protein sequence ID" value="AOM66477.1"/>
    <property type="molecule type" value="Genomic_DNA"/>
</dbReference>
<accession>A0A1C9CDP3</accession>
<dbReference type="InterPro" id="IPR051083">
    <property type="entry name" value="GrpII_Intron_Splice-Mob/Def"/>
</dbReference>
<dbReference type="InterPro" id="IPR025960">
    <property type="entry name" value="RVT_N"/>
</dbReference>
<gene>
    <name evidence="3" type="primary">mat1b</name>
    <name evidence="3" type="ORF">Psor_002</name>
</gene>
<evidence type="ECO:0000259" key="2">
    <source>
        <dbReference type="Pfam" id="PF13655"/>
    </source>
</evidence>
<name>A0A1C9CDP3_PORSO</name>
<reference evidence="3" key="1">
    <citation type="journal article" date="2016" name="BMC Biol.">
        <title>Parallel evolution of highly conserved plastid genome architecture in red seaweeds and seed plants.</title>
        <authorList>
            <person name="Lee J."/>
            <person name="Cho C.H."/>
            <person name="Park S.I."/>
            <person name="Choi J.W."/>
            <person name="Song H.S."/>
            <person name="West J.A."/>
            <person name="Bhattacharya D."/>
            <person name="Yoon H.S."/>
        </authorList>
    </citation>
    <scope>NUCLEOTIDE SEQUENCE</scope>
</reference>
<dbReference type="InterPro" id="IPR013597">
    <property type="entry name" value="Mat_intron_G2"/>
</dbReference>
<feature type="domain" description="Group II intron maturase-specific" evidence="1">
    <location>
        <begin position="364"/>
        <end position="429"/>
    </location>
</feature>
<evidence type="ECO:0000313" key="3">
    <source>
        <dbReference type="EMBL" id="AOM66477.1"/>
    </source>
</evidence>
<dbReference type="PANTHER" id="PTHR34047">
    <property type="entry name" value="NUCLEAR INTRON MATURASE 1, MITOCHONDRIAL-RELATED"/>
    <property type="match status" value="1"/>
</dbReference>
<organism evidence="3">
    <name type="scientific">Porphyridium sordidum</name>
    <name type="common">Red alga</name>
    <dbReference type="NCBI Taxonomy" id="28024"/>
    <lineage>
        <taxon>Eukaryota</taxon>
        <taxon>Rhodophyta</taxon>
        <taxon>Bangiophyceae</taxon>
        <taxon>Porphyridiales</taxon>
        <taxon>Porphyridiaceae</taxon>
        <taxon>Porphyridium</taxon>
    </lineage>
</organism>
<feature type="domain" description="Reverse transcriptase N-terminal" evidence="2">
    <location>
        <begin position="14"/>
        <end position="96"/>
    </location>
</feature>
<geneLocation type="plastid" evidence="3"/>
<protein>
    <submittedName>
        <fullName evidence="3">Maturase</fullName>
    </submittedName>
</protein>
<dbReference type="AlphaFoldDB" id="A0A1C9CDP3"/>
<proteinExistence type="predicted"/>
<dbReference type="Pfam" id="PF13655">
    <property type="entry name" value="RVT_N"/>
    <property type="match status" value="1"/>
</dbReference>